<comment type="caution">
    <text evidence="1">The sequence shown here is derived from an EMBL/GenBank/DDBJ whole genome shotgun (WGS) entry which is preliminary data.</text>
</comment>
<dbReference type="EMBL" id="VNHY01000004">
    <property type="protein sequence ID" value="TYP92129.1"/>
    <property type="molecule type" value="Genomic_DNA"/>
</dbReference>
<gene>
    <name evidence="1" type="ORF">LX73_2379</name>
</gene>
<organism evidence="1 2">
    <name type="scientific">Fodinibius salinus</name>
    <dbReference type="NCBI Taxonomy" id="860790"/>
    <lineage>
        <taxon>Bacteria</taxon>
        <taxon>Pseudomonadati</taxon>
        <taxon>Balneolota</taxon>
        <taxon>Balneolia</taxon>
        <taxon>Balneolales</taxon>
        <taxon>Balneolaceae</taxon>
        <taxon>Fodinibius</taxon>
    </lineage>
</organism>
<dbReference type="Proteomes" id="UP000324595">
    <property type="component" value="Unassembled WGS sequence"/>
</dbReference>
<keyword evidence="2" id="KW-1185">Reference proteome</keyword>
<name>A0A5D3YHX7_9BACT</name>
<sequence length="115" mass="13363">MCVLGSLVRFAMPLTWYIANYDYITSELCVNRDNPDIDCDGMCQLEKKMHERQEKQAQTAPHQRVERQARITLFFSNAVSLIADFNKNMQPVYIQDIKNYCLWFSEPSSPPPQIG</sequence>
<accession>A0A5D3YHX7</accession>
<evidence type="ECO:0000313" key="2">
    <source>
        <dbReference type="Proteomes" id="UP000324595"/>
    </source>
</evidence>
<protein>
    <submittedName>
        <fullName evidence="1">Uncharacterized protein</fullName>
    </submittedName>
</protein>
<proteinExistence type="predicted"/>
<dbReference type="AlphaFoldDB" id="A0A5D3YHX7"/>
<evidence type="ECO:0000313" key="1">
    <source>
        <dbReference type="EMBL" id="TYP92129.1"/>
    </source>
</evidence>
<reference evidence="1 2" key="1">
    <citation type="submission" date="2019-07" db="EMBL/GenBank/DDBJ databases">
        <title>Genomic Encyclopedia of Archaeal and Bacterial Type Strains, Phase II (KMG-II): from individual species to whole genera.</title>
        <authorList>
            <person name="Goeker M."/>
        </authorList>
    </citation>
    <scope>NUCLEOTIDE SEQUENCE [LARGE SCALE GENOMIC DNA]</scope>
    <source>
        <strain evidence="1 2">DSM 21935</strain>
    </source>
</reference>